<dbReference type="InterPro" id="IPR036709">
    <property type="entry name" value="Autotransporte_beta_dom_sf"/>
</dbReference>
<dbReference type="Gene3D" id="2.160.20.20">
    <property type="match status" value="1"/>
</dbReference>
<evidence type="ECO:0008006" key="4">
    <source>
        <dbReference type="Google" id="ProtNLM"/>
    </source>
</evidence>
<evidence type="ECO:0000313" key="3">
    <source>
        <dbReference type="Proteomes" id="UP000257045"/>
    </source>
</evidence>
<keyword evidence="3" id="KW-1185">Reference proteome</keyword>
<dbReference type="GO" id="GO:0019867">
    <property type="term" value="C:outer membrane"/>
    <property type="evidence" value="ECO:0007669"/>
    <property type="project" value="InterPro"/>
</dbReference>
<evidence type="ECO:0000256" key="1">
    <source>
        <dbReference type="SAM" id="MobiDB-lite"/>
    </source>
</evidence>
<gene>
    <name evidence="2" type="ORF">CQA58_00285</name>
</gene>
<sequence>MAKTRFYLSLIVCNLLSGATIDNWTQLPAGIQENTTGNFTYNSANSANFILKNNILFNNQNATLSITNTITGDWANNANQNVCGLVFCADTNTNGGKYTFNSGNMSFYIDSSQAQNLSSGYFYLPNGSELDINANLKVTASSESDFSNGMFFLNNSNLNITDANLYLDLSNNQSPLPYLFSTMGTNSKVTINNGGNKASQSIILKGNLNIAGGSFELNLYNKSSYFIGSVSLSNNSTFTLNLSDSSATFTTYSQQNGSATITASSGSTLNATIIGNNTDLSLSSNSVWNMWGNMTNGSKSEDNVVKDLSLSSGAKVNFMNIPNGSSRFGNNFTQKTLSGTNLSGSGIFAIYGDVATREIDTMTFTNADGSHTFDILYNPNTFTQALAGSITTADRMVVATINSTNSTATFSALPTTMGLTSYHTTLTKQVNGTNTEWLITNVTPDGESPLTKALTTALNTPYRLFELSSQSLNLRLGDLRNYPKDFGLYFHYTIAQNDFKEDSNLTTGKDLFMSMVGGFDMNALYKGHDDFFGFGLEINLLDTTTEIFTSESQSYGGFLYYTSIWSNRFYYDIVLKYAYMPTDINLGSLASSTSISSHLLTLSTEVGKKFAFNSNKSFFYIEPQAKLTSGFISSASLDTQDPHGTQIQGESDFQFPLLIRSSLYLGYEWNESFIGDLKLGAFIDYSLFNGTKTTLSDQWSKFEKNFDMDFDVGVSLISNITLKDYLRFYLQFDTSFMGSYTHDILFNAGIRWSFGDRYVPPPPPPKDPNRLKVRKLKYNTIRDIPTVRDNDRGNMKHYEGNRDNIIDSYPQPSSPQYSAPQGGGEESGNTNRFYPRDYYVPRTTSQPQESYRNSGVRDRGNVQPKSTPTAERYYKQDSYSPSTTITQEDRYNSRR</sequence>
<evidence type="ECO:0000313" key="2">
    <source>
        <dbReference type="EMBL" id="RDU72077.1"/>
    </source>
</evidence>
<dbReference type="InterPro" id="IPR012332">
    <property type="entry name" value="Autotransporter_pectin_lyase_C"/>
</dbReference>
<dbReference type="EMBL" id="NXLV01000001">
    <property type="protein sequence ID" value="RDU72077.1"/>
    <property type="molecule type" value="Genomic_DNA"/>
</dbReference>
<feature type="compositionally biased region" description="Polar residues" evidence="1">
    <location>
        <begin position="842"/>
        <end position="853"/>
    </location>
</feature>
<feature type="compositionally biased region" description="Polar residues" evidence="1">
    <location>
        <begin position="877"/>
        <end position="886"/>
    </location>
</feature>
<name>A0A3D8J3H6_9HELI</name>
<dbReference type="Proteomes" id="UP000257045">
    <property type="component" value="Unassembled WGS sequence"/>
</dbReference>
<dbReference type="Gene3D" id="2.40.128.130">
    <property type="entry name" value="Autotransporter beta-domain"/>
    <property type="match status" value="1"/>
</dbReference>
<reference evidence="2 3" key="1">
    <citation type="submission" date="2018-04" db="EMBL/GenBank/DDBJ databases">
        <title>Novel Campyloabacter and Helicobacter Species and Strains.</title>
        <authorList>
            <person name="Mannion A.J."/>
            <person name="Shen Z."/>
            <person name="Fox J.G."/>
        </authorList>
    </citation>
    <scope>NUCLEOTIDE SEQUENCE [LARGE SCALE GENOMIC DNA]</scope>
    <source>
        <strain evidence="2 3">MIT 04-9366</strain>
    </source>
</reference>
<dbReference type="NCBIfam" id="TIGR01414">
    <property type="entry name" value="autotrans_barl"/>
    <property type="match status" value="1"/>
</dbReference>
<dbReference type="RefSeq" id="WP_115568707.1">
    <property type="nucleotide sequence ID" value="NZ_NXLV01000001.1"/>
</dbReference>
<proteinExistence type="predicted"/>
<dbReference type="SUPFAM" id="SSF103515">
    <property type="entry name" value="Autotransporter"/>
    <property type="match status" value="1"/>
</dbReference>
<dbReference type="AlphaFoldDB" id="A0A3D8J3H6"/>
<feature type="compositionally biased region" description="Low complexity" evidence="1">
    <location>
        <begin position="808"/>
        <end position="820"/>
    </location>
</feature>
<accession>A0A3D8J3H6</accession>
<dbReference type="InterPro" id="IPR006315">
    <property type="entry name" value="OM_autotransptr_brl_dom"/>
</dbReference>
<protein>
    <recommendedName>
        <fullName evidence="4">Autotransporter domain-containing protein</fullName>
    </recommendedName>
</protein>
<dbReference type="OrthoDB" id="5319183at2"/>
<comment type="caution">
    <text evidence="2">The sequence shown here is derived from an EMBL/GenBank/DDBJ whole genome shotgun (WGS) entry which is preliminary data.</text>
</comment>
<feature type="compositionally biased region" description="Basic and acidic residues" evidence="1">
    <location>
        <begin position="785"/>
        <end position="805"/>
    </location>
</feature>
<organism evidence="2 3">
    <name type="scientific">Helicobacter brantae</name>
    <dbReference type="NCBI Taxonomy" id="375927"/>
    <lineage>
        <taxon>Bacteria</taxon>
        <taxon>Pseudomonadati</taxon>
        <taxon>Campylobacterota</taxon>
        <taxon>Epsilonproteobacteria</taxon>
        <taxon>Campylobacterales</taxon>
        <taxon>Helicobacteraceae</taxon>
        <taxon>Helicobacter</taxon>
    </lineage>
</organism>
<feature type="region of interest" description="Disordered" evidence="1">
    <location>
        <begin position="782"/>
        <end position="895"/>
    </location>
</feature>